<keyword evidence="6" id="KW-0653">Protein transport</keyword>
<feature type="domain" description="Peptidase S59" evidence="11">
    <location>
        <begin position="906"/>
        <end position="1044"/>
    </location>
</feature>
<organism evidence="12">
    <name type="scientific">Chaetoceros debilis</name>
    <dbReference type="NCBI Taxonomy" id="122233"/>
    <lineage>
        <taxon>Eukaryota</taxon>
        <taxon>Sar</taxon>
        <taxon>Stramenopiles</taxon>
        <taxon>Ochrophyta</taxon>
        <taxon>Bacillariophyta</taxon>
        <taxon>Coscinodiscophyceae</taxon>
        <taxon>Chaetocerotophycidae</taxon>
        <taxon>Chaetocerotales</taxon>
        <taxon>Chaetocerotaceae</taxon>
        <taxon>Chaetoceros</taxon>
    </lineage>
</organism>
<sequence length="1883" mass="193441">MFGQQTGTSPFGAPASTPFGAPAANAFGAPAAAPTSAFGAPAPAPGGFGGFGSPAPAPAASGFGGFGAPAPAPAGFGGGGFGSPAPSAFGAAAPASTPFGAPAPAPTGGLFGAAPVAPAATPSTGLFGAPAPTPSAFGAAPPPSTGFGGFGAPAATTATPAFGAPAAAGAFGAAPAPAAGGLFGSPAPAPAFGAPASTGFGAAPAPATGLFGAPAPAPAAGGLFGAPAPAVGMGGQGGGSRMAPFVETRKVDGSSNISFQSITAMPVYEGKTFEELRMEDYMAGNKGSQGQPAPAAMGGFGAAAPAPAAGGLFGSAPAPAPAPATGFGFGSSPAPAAGGLFGAPAPAPAAGGLFGGGAPAPAAGGLFGGGAPAPAAGGLFGSPAPAPSAFGAPAPATGFGATPAPAAGGFGFGASPAAAPVAGGLFGAPAIAPAAGGLFGAPAPAPAAGGLFGGGAPAPAAGGLFGAPAPAPAAGGLFGAPAPAAGGFGFGASPAPAPVAGGLFGAPAPAPAAGGLFGSPAPAPSAFGAPAPSAYGAPPAPTPGAFSFGAAPAPAPVGGLFGSPAPAAGGLFGAPAPAAGGLFGGTLAAPPPATGGFYGAPVPAAANIGMAGATTILVPPAAETLLAQQMAAIQNQNDELKVMELWRGSLNSPKKKWSSADNGSARTVSTSVYQRDAAAVKYRGLAGSTSSSSSSATVLNSYHAAPRSAAKIRPRGFGPAKSSLGNLSGRGQGMLSPSALLGSSTKQLVIKPDALIPKPRTKLLLSDNITSTETVEQTETPTIDLTQGTRNIHNGMNSATPPARLNLVDGNLPFENSRIASEKAGFASPGVSKETSTPPSKVTPIPESSQKKKNAATPADESYDFYKSVIGSPSGLANGEGVDNSFSSPPANERTNVADSLPQLTKPGYAMTPSLDALSRLSEADLAAVPNFVVEKIGIGSVAWVGAVDIRGIDLDAVISIEPKAVEVYHQAEEEGSKPAVGTKLNRPAIITLHDVFPKNGPESTEEEKDKFEKKIEKKTKQMGASFILMDASIGVWKFQVEHFSRYALDDDDSDDGEDEIDVIEINEAEAESAEKLDFDKGVRGGRALSSQQVPWSSMEGQTRFHVPDNDDDINMGERENKLIIRSEEMNKIQAAESAYEQMISLQNMDMQEYDTEKEEHKSCYMDEGITNTEHYGNDFVPLPPLPLTNVNICAQIARRCGVKKATSSATDFGMRMGRSFRVGWGPDGSHIYPSDFGESRATGDKFITRSKLPYYPYDNLISLHLSQSVNISHESDCPIFTIPSSAIDKLNEAYILSSKKIASESSGNDLHTIMSQSFALISILFSNAPSERKDEAFAMWLREACAIEVEREVAVSDNYYASIFAALSGDDFSRAASIARKNGNHMLALMITNASSTSSYLLSDQLKMWNDSGAIKKFPMDLVRIYSLLTQSLEFEEDLYKETAGNPSVPSLDWKRRMAMLFRSMSSDSHPLDDAIISSLVAKYESGIKEGIAPPTQAWFLQKCTGTDYSDELCVLFRLLKVFCNLELIHEKVALSTVISPSGHNPDEFDLSMSFHMAALLSSRGICGNLTDAEECEMLNSFASQLLSSGMWEWAVYVSLCCFNASGLSDQLILAKEKMAKDIVLKHYSSDSKECQRRRSFLEDKVGIPSSWFEMALSNRAIYDGNAEAFFKHSISTNDQLPQQYEELILPNALFNGGLSNYRSIVQTLDGMQIQHTDHSTLRGTVYDYLKLLEDVAEMSKKDCDSDSNFDDLIANALNIQKCLKKMKGDTPVPWKLFSGISSIPKAVTLTELSSSLTVVIGRLYDMRAGRFVDNRSATNNTLVTRTGKALPPQNDVLFFEEHDPRAFLRKKFAIVERMSEGRDVGDSPMYRPQRFIPFGNS</sequence>
<protein>
    <recommendedName>
        <fullName evidence="11">Peptidase S59 domain-containing protein</fullName>
    </recommendedName>
</protein>
<dbReference type="PROSITE" id="PS51434">
    <property type="entry name" value="NUP_C"/>
    <property type="match status" value="1"/>
</dbReference>
<evidence type="ECO:0000256" key="3">
    <source>
        <dbReference type="ARBA" id="ARBA00022448"/>
    </source>
</evidence>
<dbReference type="Pfam" id="PF21240">
    <property type="entry name" value="Nup98_GLEBS"/>
    <property type="match status" value="1"/>
</dbReference>
<evidence type="ECO:0000256" key="9">
    <source>
        <dbReference type="ARBA" id="ARBA00023242"/>
    </source>
</evidence>
<dbReference type="GO" id="GO:0044614">
    <property type="term" value="C:nuclear pore cytoplasmic filaments"/>
    <property type="evidence" value="ECO:0007669"/>
    <property type="project" value="TreeGrafter"/>
</dbReference>
<reference evidence="12" key="1">
    <citation type="submission" date="2021-01" db="EMBL/GenBank/DDBJ databases">
        <authorList>
            <person name="Corre E."/>
            <person name="Pelletier E."/>
            <person name="Niang G."/>
            <person name="Scheremetjew M."/>
            <person name="Finn R."/>
            <person name="Kale V."/>
            <person name="Holt S."/>
            <person name="Cochrane G."/>
            <person name="Meng A."/>
            <person name="Brown T."/>
            <person name="Cohen L."/>
        </authorList>
    </citation>
    <scope>NUCLEOTIDE SEQUENCE</scope>
    <source>
        <strain evidence="12">MM31A-1</strain>
    </source>
</reference>
<dbReference type="GO" id="GO:0051028">
    <property type="term" value="P:mRNA transport"/>
    <property type="evidence" value="ECO:0007669"/>
    <property type="project" value="UniProtKB-KW"/>
</dbReference>
<dbReference type="PANTHER" id="PTHR23198">
    <property type="entry name" value="NUCLEOPORIN"/>
    <property type="match status" value="1"/>
</dbReference>
<dbReference type="Pfam" id="PF13634">
    <property type="entry name" value="Nucleoporin_FG"/>
    <property type="match status" value="5"/>
</dbReference>
<name>A0A7S3QB01_9STRA</name>
<comment type="subcellular location">
    <subcellularLocation>
        <location evidence="1">Nucleus</location>
        <location evidence="1">Nuclear pore complex</location>
    </subcellularLocation>
</comment>
<evidence type="ECO:0000256" key="8">
    <source>
        <dbReference type="ARBA" id="ARBA00023132"/>
    </source>
</evidence>
<keyword evidence="8" id="KW-0906">Nuclear pore complex</keyword>
<dbReference type="Gene3D" id="1.25.40.690">
    <property type="match status" value="1"/>
</dbReference>
<dbReference type="GO" id="GO:0000973">
    <property type="term" value="P:post-transcriptional tethering of RNA polymerase II gene DNA at nuclear periphery"/>
    <property type="evidence" value="ECO:0007669"/>
    <property type="project" value="TreeGrafter"/>
</dbReference>
<evidence type="ECO:0000256" key="6">
    <source>
        <dbReference type="ARBA" id="ARBA00022927"/>
    </source>
</evidence>
<feature type="region of interest" description="Disordered" evidence="10">
    <location>
        <begin position="823"/>
        <end position="859"/>
    </location>
</feature>
<evidence type="ECO:0000256" key="7">
    <source>
        <dbReference type="ARBA" id="ARBA00023010"/>
    </source>
</evidence>
<evidence type="ECO:0000256" key="10">
    <source>
        <dbReference type="SAM" id="MobiDB-lite"/>
    </source>
</evidence>
<evidence type="ECO:0000256" key="1">
    <source>
        <dbReference type="ARBA" id="ARBA00004567"/>
    </source>
</evidence>
<dbReference type="InterPro" id="IPR036903">
    <property type="entry name" value="Nup98_auto-Pept-S59_dom_sf"/>
</dbReference>
<dbReference type="Pfam" id="PF12110">
    <property type="entry name" value="Nup96"/>
    <property type="match status" value="1"/>
</dbReference>
<dbReference type="FunFam" id="1.10.10.2360:FF:000001">
    <property type="entry name" value="Nuclear pore complex protein Nup98-Nup96"/>
    <property type="match status" value="1"/>
</dbReference>
<dbReference type="GO" id="GO:0034398">
    <property type="term" value="P:telomere tethering at nuclear periphery"/>
    <property type="evidence" value="ECO:0007669"/>
    <property type="project" value="TreeGrafter"/>
</dbReference>
<evidence type="ECO:0000259" key="11">
    <source>
        <dbReference type="PROSITE" id="PS51434"/>
    </source>
</evidence>
<dbReference type="GO" id="GO:0008139">
    <property type="term" value="F:nuclear localization sequence binding"/>
    <property type="evidence" value="ECO:0007669"/>
    <property type="project" value="TreeGrafter"/>
</dbReference>
<feature type="region of interest" description="Disordered" evidence="10">
    <location>
        <begin position="1"/>
        <end position="26"/>
    </location>
</feature>
<dbReference type="GO" id="GO:0003723">
    <property type="term" value="F:RNA binding"/>
    <property type="evidence" value="ECO:0007669"/>
    <property type="project" value="TreeGrafter"/>
</dbReference>
<dbReference type="EMBL" id="HBIO01021265">
    <property type="protein sequence ID" value="CAE0471517.1"/>
    <property type="molecule type" value="Transcribed_RNA"/>
</dbReference>
<dbReference type="PANTHER" id="PTHR23198:SF6">
    <property type="entry name" value="NUCLEAR PORE COMPLEX PROTEIN NUP98-NUP96"/>
    <property type="match status" value="1"/>
</dbReference>
<dbReference type="Gene3D" id="3.30.1610.10">
    <property type="entry name" value="Peptidase S59, nucleoporin"/>
    <property type="match status" value="1"/>
</dbReference>
<dbReference type="GO" id="GO:0006606">
    <property type="term" value="P:protein import into nucleus"/>
    <property type="evidence" value="ECO:0007669"/>
    <property type="project" value="TreeGrafter"/>
</dbReference>
<keyword evidence="4" id="KW-0068">Autocatalytic cleavage</keyword>
<proteinExistence type="inferred from homology"/>
<evidence type="ECO:0000256" key="5">
    <source>
        <dbReference type="ARBA" id="ARBA00022816"/>
    </source>
</evidence>
<evidence type="ECO:0000256" key="4">
    <source>
        <dbReference type="ARBA" id="ARBA00022813"/>
    </source>
</evidence>
<dbReference type="InterPro" id="IPR021967">
    <property type="entry name" value="Nup98_C"/>
</dbReference>
<feature type="region of interest" description="Disordered" evidence="10">
    <location>
        <begin position="708"/>
        <end position="731"/>
    </location>
</feature>
<dbReference type="InterPro" id="IPR037665">
    <property type="entry name" value="Nucleoporin_S59-like"/>
</dbReference>
<keyword evidence="7" id="KW-0811">Translocation</keyword>
<keyword evidence="5" id="KW-0509">mRNA transport</keyword>
<evidence type="ECO:0000313" key="12">
    <source>
        <dbReference type="EMBL" id="CAE0471517.1"/>
    </source>
</evidence>
<dbReference type="Gene3D" id="1.10.10.2360">
    <property type="match status" value="1"/>
</dbReference>
<dbReference type="GO" id="GO:0006405">
    <property type="term" value="P:RNA export from nucleus"/>
    <property type="evidence" value="ECO:0007669"/>
    <property type="project" value="TreeGrafter"/>
</dbReference>
<dbReference type="GO" id="GO:0017056">
    <property type="term" value="F:structural constituent of nuclear pore"/>
    <property type="evidence" value="ECO:0007669"/>
    <property type="project" value="InterPro"/>
</dbReference>
<comment type="similarity">
    <text evidence="2">Belongs to the nucleoporin GLFG family.</text>
</comment>
<dbReference type="Pfam" id="PF04096">
    <property type="entry name" value="Nucleoporin2"/>
    <property type="match status" value="1"/>
</dbReference>
<evidence type="ECO:0000256" key="2">
    <source>
        <dbReference type="ARBA" id="ARBA00008926"/>
    </source>
</evidence>
<dbReference type="SUPFAM" id="SSF82215">
    <property type="entry name" value="C-terminal autoproteolytic domain of nucleoporin nup98"/>
    <property type="match status" value="1"/>
</dbReference>
<dbReference type="InterPro" id="IPR025574">
    <property type="entry name" value="Nucleoporin_FG_rpt"/>
</dbReference>
<dbReference type="InterPro" id="IPR007230">
    <property type="entry name" value="Nup98_auto-Pept-S59_dom"/>
</dbReference>
<accession>A0A7S3QB01</accession>
<gene>
    <name evidence="12" type="ORF">CDEB00056_LOCUS16370</name>
</gene>
<keyword evidence="3" id="KW-0813">Transport</keyword>
<keyword evidence="9" id="KW-0539">Nucleus</keyword>